<evidence type="ECO:0000313" key="14">
    <source>
        <dbReference type="Proteomes" id="UP001524586"/>
    </source>
</evidence>
<evidence type="ECO:0000256" key="11">
    <source>
        <dbReference type="HAMAP-Rule" id="MF_01393"/>
    </source>
</evidence>
<dbReference type="HAMAP" id="MF_01393">
    <property type="entry name" value="ATP_synth_a_bact"/>
    <property type="match status" value="1"/>
</dbReference>
<evidence type="ECO:0000256" key="9">
    <source>
        <dbReference type="ARBA" id="ARBA00023136"/>
    </source>
</evidence>
<dbReference type="PANTHER" id="PTHR42823:SF3">
    <property type="entry name" value="ATP SYNTHASE SUBUNIT A, CHLOROPLASTIC"/>
    <property type="match status" value="1"/>
</dbReference>
<feature type="transmembrane region" description="Helical" evidence="11">
    <location>
        <begin position="108"/>
        <end position="128"/>
    </location>
</feature>
<reference evidence="13 14" key="1">
    <citation type="submission" date="2022-07" db="EMBL/GenBank/DDBJ databases">
        <title>Methylomonas rivi sp. nov., Methylomonas rosea sp. nov., Methylomonas aureus sp. nov. and Methylomonas subterranea sp. nov., four novel methanotrophs isolated from a freshwater creek and the deep terrestrial subsurface.</title>
        <authorList>
            <person name="Abin C."/>
            <person name="Sankaranarayanan K."/>
            <person name="Garner C."/>
            <person name="Sindelar R."/>
            <person name="Kotary K."/>
            <person name="Garner R."/>
            <person name="Barclay S."/>
            <person name="Lawson P."/>
            <person name="Krumholz L."/>
        </authorList>
    </citation>
    <scope>NUCLEOTIDE SEQUENCE [LARGE SCALE GENOMIC DNA]</scope>
    <source>
        <strain evidence="13 14">WSC-6</strain>
    </source>
</reference>
<evidence type="ECO:0000256" key="2">
    <source>
        <dbReference type="ARBA" id="ARBA00006810"/>
    </source>
</evidence>
<dbReference type="PANTHER" id="PTHR42823">
    <property type="entry name" value="ATP SYNTHASE SUBUNIT A, CHLOROPLASTIC"/>
    <property type="match status" value="1"/>
</dbReference>
<evidence type="ECO:0000256" key="4">
    <source>
        <dbReference type="ARBA" id="ARBA00022547"/>
    </source>
</evidence>
<keyword evidence="10 11" id="KW-0066">ATP synthesis</keyword>
<dbReference type="Proteomes" id="UP001524586">
    <property type="component" value="Unassembled WGS sequence"/>
</dbReference>
<gene>
    <name evidence="11" type="primary">atpB</name>
    <name evidence="13" type="ORF">NP596_21200</name>
</gene>
<evidence type="ECO:0000256" key="1">
    <source>
        <dbReference type="ARBA" id="ARBA00004141"/>
    </source>
</evidence>
<keyword evidence="14" id="KW-1185">Reference proteome</keyword>
<keyword evidence="3 11" id="KW-0813">Transport</keyword>
<evidence type="ECO:0000256" key="7">
    <source>
        <dbReference type="ARBA" id="ARBA00022989"/>
    </source>
</evidence>
<dbReference type="InterPro" id="IPR000568">
    <property type="entry name" value="ATP_synth_F0_asu"/>
</dbReference>
<dbReference type="PROSITE" id="PS00449">
    <property type="entry name" value="ATPASE_A"/>
    <property type="match status" value="1"/>
</dbReference>
<dbReference type="InterPro" id="IPR035908">
    <property type="entry name" value="F0_ATP_A_sf"/>
</dbReference>
<keyword evidence="8 11" id="KW-0406">Ion transport</keyword>
<dbReference type="NCBIfam" id="TIGR03306">
    <property type="entry name" value="altF1_A"/>
    <property type="match status" value="1"/>
</dbReference>
<sequence>MKLSSDNTILVWLGPLPINATLAYTWLVMAVLVLTSFLVTRRLRDDPSISRWQNLLEILVDGLREQIRQTSCQDPGPYLPFVGTLFLFIALSNLLAIVPGYAPPTASLSTTAALALAVFAAVPFYGIAHRGLWAYLADYLQPTVFLLPLNILGELSRTLALAVRLYGNMMSGTIIGGILLGIVPLFFPIVLQFLGLITGLVQAYIFAVLAMVFIASAQAAQDEHNPTQRSGD</sequence>
<keyword evidence="5 11" id="KW-0812">Transmembrane</keyword>
<organism evidence="13 14">
    <name type="scientific">Methylomonas rivi</name>
    <dbReference type="NCBI Taxonomy" id="2952226"/>
    <lineage>
        <taxon>Bacteria</taxon>
        <taxon>Pseudomonadati</taxon>
        <taxon>Pseudomonadota</taxon>
        <taxon>Gammaproteobacteria</taxon>
        <taxon>Methylococcales</taxon>
        <taxon>Methylococcaceae</taxon>
        <taxon>Methylomonas</taxon>
    </lineage>
</organism>
<comment type="similarity">
    <text evidence="2 11 12">Belongs to the ATPase A chain family.</text>
</comment>
<dbReference type="EMBL" id="JANIBK010000291">
    <property type="protein sequence ID" value="MCQ8130985.1"/>
    <property type="molecule type" value="Genomic_DNA"/>
</dbReference>
<evidence type="ECO:0000256" key="6">
    <source>
        <dbReference type="ARBA" id="ARBA00022781"/>
    </source>
</evidence>
<evidence type="ECO:0000256" key="10">
    <source>
        <dbReference type="ARBA" id="ARBA00023310"/>
    </source>
</evidence>
<dbReference type="PRINTS" id="PR00123">
    <property type="entry name" value="ATPASEA"/>
</dbReference>
<dbReference type="InterPro" id="IPR017692">
    <property type="entry name" value="Alt_ATP_synth_F0_Asu"/>
</dbReference>
<evidence type="ECO:0000256" key="5">
    <source>
        <dbReference type="ARBA" id="ARBA00022692"/>
    </source>
</evidence>
<dbReference type="CDD" id="cd00310">
    <property type="entry name" value="ATP-synt_Fo_a_6"/>
    <property type="match status" value="1"/>
</dbReference>
<feature type="transmembrane region" description="Helical" evidence="11">
    <location>
        <begin position="193"/>
        <end position="215"/>
    </location>
</feature>
<comment type="caution">
    <text evidence="13">The sequence shown here is derived from an EMBL/GenBank/DDBJ whole genome shotgun (WGS) entry which is preliminary data.</text>
</comment>
<name>A0ABT1UCA0_9GAMM</name>
<dbReference type="SUPFAM" id="SSF81336">
    <property type="entry name" value="F1F0 ATP synthase subunit A"/>
    <property type="match status" value="1"/>
</dbReference>
<dbReference type="InterPro" id="IPR023011">
    <property type="entry name" value="ATP_synth_F0_asu_AS"/>
</dbReference>
<dbReference type="Gene3D" id="1.20.120.220">
    <property type="entry name" value="ATP synthase, F0 complex, subunit A"/>
    <property type="match status" value="1"/>
</dbReference>
<evidence type="ECO:0000256" key="3">
    <source>
        <dbReference type="ARBA" id="ARBA00022448"/>
    </source>
</evidence>
<dbReference type="InterPro" id="IPR045082">
    <property type="entry name" value="ATP_syn_F0_a_bact/chloroplast"/>
</dbReference>
<evidence type="ECO:0000313" key="13">
    <source>
        <dbReference type="EMBL" id="MCQ8130985.1"/>
    </source>
</evidence>
<feature type="transmembrane region" description="Helical" evidence="11">
    <location>
        <begin position="165"/>
        <end position="187"/>
    </location>
</feature>
<proteinExistence type="inferred from homology"/>
<accession>A0ABT1UCA0</accession>
<keyword evidence="11" id="KW-1003">Cell membrane</keyword>
<dbReference type="NCBIfam" id="TIGR01131">
    <property type="entry name" value="ATP_synt_6_or_A"/>
    <property type="match status" value="1"/>
</dbReference>
<evidence type="ECO:0000256" key="8">
    <source>
        <dbReference type="ARBA" id="ARBA00023065"/>
    </source>
</evidence>
<comment type="function">
    <text evidence="11 12">Key component of the proton channel; it plays a direct role in the translocation of protons across the membrane.</text>
</comment>
<dbReference type="Pfam" id="PF00119">
    <property type="entry name" value="ATP-synt_A"/>
    <property type="match status" value="1"/>
</dbReference>
<keyword evidence="6 11" id="KW-0375">Hydrogen ion transport</keyword>
<keyword evidence="7 11" id="KW-1133">Transmembrane helix</keyword>
<dbReference type="NCBIfam" id="NF004481">
    <property type="entry name" value="PRK05815.2-3"/>
    <property type="match status" value="1"/>
</dbReference>
<comment type="subcellular location">
    <subcellularLocation>
        <location evidence="11 12">Cell membrane</location>
        <topology evidence="11 12">Multi-pass membrane protein</topology>
    </subcellularLocation>
    <subcellularLocation>
        <location evidence="1">Membrane</location>
        <topology evidence="1">Multi-pass membrane protein</topology>
    </subcellularLocation>
</comment>
<protein>
    <recommendedName>
        <fullName evidence="11 12">ATP synthase subunit a</fullName>
    </recommendedName>
    <alternativeName>
        <fullName evidence="11">ATP synthase F0 sector subunit a</fullName>
    </alternativeName>
    <alternativeName>
        <fullName evidence="11">F-ATPase subunit 6</fullName>
    </alternativeName>
</protein>
<feature type="transmembrane region" description="Helical" evidence="11">
    <location>
        <begin position="20"/>
        <end position="39"/>
    </location>
</feature>
<evidence type="ECO:0000256" key="12">
    <source>
        <dbReference type="RuleBase" id="RU000483"/>
    </source>
</evidence>
<keyword evidence="9 11" id="KW-0472">Membrane</keyword>
<dbReference type="RefSeq" id="WP_256617369.1">
    <property type="nucleotide sequence ID" value="NZ_JANIBK010000291.1"/>
</dbReference>
<feature type="transmembrane region" description="Helical" evidence="11">
    <location>
        <begin position="78"/>
        <end position="102"/>
    </location>
</feature>
<keyword evidence="4 11" id="KW-0138">CF(0)</keyword>